<keyword evidence="5" id="KW-1185">Reference proteome</keyword>
<dbReference type="GO" id="GO:0005524">
    <property type="term" value="F:ATP binding"/>
    <property type="evidence" value="ECO:0007669"/>
    <property type="project" value="InterPro"/>
</dbReference>
<feature type="domain" description="Protein kinase" evidence="3">
    <location>
        <begin position="1"/>
        <end position="85"/>
    </location>
</feature>
<evidence type="ECO:0000256" key="1">
    <source>
        <dbReference type="SAM" id="MobiDB-lite"/>
    </source>
</evidence>
<evidence type="ECO:0000259" key="3">
    <source>
        <dbReference type="PROSITE" id="PS50011"/>
    </source>
</evidence>
<dbReference type="InterPro" id="IPR011009">
    <property type="entry name" value="Kinase-like_dom_sf"/>
</dbReference>
<feature type="region of interest" description="Disordered" evidence="1">
    <location>
        <begin position="186"/>
        <end position="216"/>
    </location>
</feature>
<reference evidence="4" key="1">
    <citation type="submission" date="2021-03" db="EMBL/GenBank/DDBJ databases">
        <title>Whole genome sequence of Streptomyces bomunensis MMS17-BM035.</title>
        <authorList>
            <person name="Lee J.H."/>
        </authorList>
    </citation>
    <scope>NUCLEOTIDE SEQUENCE</scope>
    <source>
        <strain evidence="4">MMS17-BM035</strain>
    </source>
</reference>
<dbReference type="Gene3D" id="1.10.510.10">
    <property type="entry name" value="Transferase(Phosphotransferase) domain 1"/>
    <property type="match status" value="1"/>
</dbReference>
<dbReference type="SUPFAM" id="SSF56112">
    <property type="entry name" value="Protein kinase-like (PK-like)"/>
    <property type="match status" value="1"/>
</dbReference>
<evidence type="ECO:0000313" key="4">
    <source>
        <dbReference type="EMBL" id="MBP0459055.1"/>
    </source>
</evidence>
<feature type="transmembrane region" description="Helical" evidence="2">
    <location>
        <begin position="223"/>
        <end position="242"/>
    </location>
</feature>
<dbReference type="Proteomes" id="UP000670475">
    <property type="component" value="Unassembled WGS sequence"/>
</dbReference>
<evidence type="ECO:0000256" key="2">
    <source>
        <dbReference type="SAM" id="Phobius"/>
    </source>
</evidence>
<feature type="region of interest" description="Disordered" evidence="1">
    <location>
        <begin position="124"/>
        <end position="172"/>
    </location>
</feature>
<name>A0A940RW46_9ACTN</name>
<gene>
    <name evidence="4" type="ORF">JFN87_16310</name>
</gene>
<comment type="caution">
    <text evidence="4">The sequence shown here is derived from an EMBL/GenBank/DDBJ whole genome shotgun (WGS) entry which is preliminary data.</text>
</comment>
<keyword evidence="2" id="KW-0812">Transmembrane</keyword>
<protein>
    <recommendedName>
        <fullName evidence="3">Protein kinase domain-containing protein</fullName>
    </recommendedName>
</protein>
<evidence type="ECO:0000313" key="5">
    <source>
        <dbReference type="Proteomes" id="UP000670475"/>
    </source>
</evidence>
<dbReference type="AlphaFoldDB" id="A0A940RW46"/>
<sequence length="442" mass="47770">MHENWQLAPPIGPATDLWALGALLYRVVQGHAPYPEENAAELVQLVCSEPPAYAEDCGPLRPVVESLLRQDPTERPDFEELRGWLRSLVRSAPEPDAGQDLVSVPTVDGRLPIKRRKGELVRRRRRWGRGRAAAERDSAAARHRHKRGGRAAVERPPAAPATYGLEPSWAERDTREDRGLAADLFEHASGELHGSTGRTSRNGRTSPPGGTGRRTPRALGRTLLVLILLGLVAAVVYAMVFLPKSGDAHGQSVKEAPSGGSPSASTRSASTSSAPAKPTGAPTVAAGSGTRLAKGYVIRKDPEGFQVAVRQGWKRSPINDSGQVRYVSGSFSLIVVPGRDTVKADGSDPLAYQSDKEPELRPFRSSTWASASGLRRIDVGNQAMAEGQYTWQDSNGATVYVRNLAMIVKGRYHVIQVIGPDSQRDEVSEIYQQATASYKVDG</sequence>
<organism evidence="4 5">
    <name type="scientific">Streptomyces montanisoli</name>
    <dbReference type="NCBI Taxonomy" id="2798581"/>
    <lineage>
        <taxon>Bacteria</taxon>
        <taxon>Bacillati</taxon>
        <taxon>Actinomycetota</taxon>
        <taxon>Actinomycetes</taxon>
        <taxon>Kitasatosporales</taxon>
        <taxon>Streptomycetaceae</taxon>
        <taxon>Streptomyces</taxon>
    </lineage>
</organism>
<keyword evidence="2" id="KW-0472">Membrane</keyword>
<dbReference type="RefSeq" id="WP_209340799.1">
    <property type="nucleotide sequence ID" value="NZ_JAGIQL010000060.1"/>
</dbReference>
<keyword evidence="2" id="KW-1133">Transmembrane helix</keyword>
<dbReference type="GO" id="GO:0004672">
    <property type="term" value="F:protein kinase activity"/>
    <property type="evidence" value="ECO:0007669"/>
    <property type="project" value="InterPro"/>
</dbReference>
<dbReference type="PROSITE" id="PS50011">
    <property type="entry name" value="PROTEIN_KINASE_DOM"/>
    <property type="match status" value="1"/>
</dbReference>
<proteinExistence type="predicted"/>
<accession>A0A940RW46</accession>
<dbReference type="EMBL" id="JAGIQL010000060">
    <property type="protein sequence ID" value="MBP0459055.1"/>
    <property type="molecule type" value="Genomic_DNA"/>
</dbReference>
<dbReference type="InterPro" id="IPR000719">
    <property type="entry name" value="Prot_kinase_dom"/>
</dbReference>
<feature type="region of interest" description="Disordered" evidence="1">
    <location>
        <begin position="247"/>
        <end position="287"/>
    </location>
</feature>
<feature type="compositionally biased region" description="Low complexity" evidence="1">
    <location>
        <begin position="256"/>
        <end position="283"/>
    </location>
</feature>